<dbReference type="Proteomes" id="UP000294656">
    <property type="component" value="Unassembled WGS sequence"/>
</dbReference>
<gene>
    <name evidence="1" type="ORF">DFP79_3387</name>
</gene>
<keyword evidence="1" id="KW-0418">Kinase</keyword>
<dbReference type="Gene3D" id="3.40.50.300">
    <property type="entry name" value="P-loop containing nucleotide triphosphate hydrolases"/>
    <property type="match status" value="1"/>
</dbReference>
<reference evidence="1 2" key="1">
    <citation type="submission" date="2019-03" db="EMBL/GenBank/DDBJ databases">
        <title>Genomic Encyclopedia of Type Strains, Phase III (KMG-III): the genomes of soil and plant-associated and newly described type strains.</title>
        <authorList>
            <person name="Whitman W."/>
        </authorList>
    </citation>
    <scope>NUCLEOTIDE SEQUENCE [LARGE SCALE GENOMIC DNA]</scope>
    <source>
        <strain evidence="1 2">CECT 7378</strain>
    </source>
</reference>
<evidence type="ECO:0000313" key="1">
    <source>
        <dbReference type="EMBL" id="TDO96016.1"/>
    </source>
</evidence>
<dbReference type="OrthoDB" id="455474at2"/>
<dbReference type="InterPro" id="IPR027417">
    <property type="entry name" value="P-loop_NTPase"/>
</dbReference>
<dbReference type="PANTHER" id="PTHR10285">
    <property type="entry name" value="URIDINE KINASE"/>
    <property type="match status" value="1"/>
</dbReference>
<dbReference type="SUPFAM" id="SSF52540">
    <property type="entry name" value="P-loop containing nucleoside triphosphate hydrolases"/>
    <property type="match status" value="1"/>
</dbReference>
<comment type="caution">
    <text evidence="1">The sequence shown here is derived from an EMBL/GenBank/DDBJ whole genome shotgun (WGS) entry which is preliminary data.</text>
</comment>
<keyword evidence="2" id="KW-1185">Reference proteome</keyword>
<dbReference type="RefSeq" id="WP_133505070.1">
    <property type="nucleotide sequence ID" value="NZ_SNXC01000015.1"/>
</dbReference>
<keyword evidence="1" id="KW-0808">Transferase</keyword>
<dbReference type="GO" id="GO:0016301">
    <property type="term" value="F:kinase activity"/>
    <property type="evidence" value="ECO:0007669"/>
    <property type="project" value="UniProtKB-KW"/>
</dbReference>
<name>A0A4R6M4P0_9GAMM</name>
<dbReference type="EMBL" id="SNXC01000015">
    <property type="protein sequence ID" value="TDO96016.1"/>
    <property type="molecule type" value="Genomic_DNA"/>
</dbReference>
<dbReference type="AlphaFoldDB" id="A0A4R6M4P0"/>
<accession>A0A4R6M4P0</accession>
<sequence>MRTSSELKTELARSTPGSLSQRLRFDVEQTLKSLYADESLADRMDDLFIPFADWVSERSRPNIGPLILGMSGAQGCGKTTFCTVVSHILRKGFDLNAVVLSLDDLYLTHSDRMKYSNEVHPLFSVRGVPGTHDVVLADTIIQRLKDLKDGEVMFLPAFDKSMDDRKPVHRWTQVEGPVDVVFFEGWCVGASEMPKKTLQEPMNLLEEKNDSSAQWRNCVNEHLKHDYRSLFEHIDILLWMQAPNYDVVYDWRNKQERTLENHLYDIHGGILDTLDIKVMSSEELKAFMQHYERLTRFMLSSMAGRADVVFTLDESQKVVKWDYPIEH</sequence>
<protein>
    <submittedName>
        <fullName evidence="1">D-glycerate 3-kinase</fullName>
    </submittedName>
</protein>
<organism evidence="1 2">
    <name type="scientific">Marinomonas balearica</name>
    <dbReference type="NCBI Taxonomy" id="491947"/>
    <lineage>
        <taxon>Bacteria</taxon>
        <taxon>Pseudomonadati</taxon>
        <taxon>Pseudomonadota</taxon>
        <taxon>Gammaproteobacteria</taxon>
        <taxon>Oceanospirillales</taxon>
        <taxon>Oceanospirillaceae</taxon>
        <taxon>Marinomonas</taxon>
    </lineage>
</organism>
<proteinExistence type="predicted"/>
<evidence type="ECO:0000313" key="2">
    <source>
        <dbReference type="Proteomes" id="UP000294656"/>
    </source>
</evidence>